<accession>A0A420EEW8</accession>
<evidence type="ECO:0008006" key="3">
    <source>
        <dbReference type="Google" id="ProtNLM"/>
    </source>
</evidence>
<dbReference type="EMBL" id="RAQQ01000065">
    <property type="protein sequence ID" value="RKF19156.1"/>
    <property type="molecule type" value="Genomic_DNA"/>
</dbReference>
<evidence type="ECO:0000313" key="1">
    <source>
        <dbReference type="EMBL" id="RKF19156.1"/>
    </source>
</evidence>
<gene>
    <name evidence="1" type="ORF">D7I43_32055</name>
</gene>
<reference evidence="1 2" key="1">
    <citation type="journal article" date="2018" name="Int. J. Syst. Evol. Microbiol.">
        <title>Micromonospora globbae sp. nov., an endophytic actinomycete isolated from roots of Globba winitii C. H. Wright.</title>
        <authorList>
            <person name="Kuncharoen N."/>
            <person name="Pittayakhajonwut P."/>
            <person name="Tanasupawat S."/>
        </authorList>
    </citation>
    <scope>NUCLEOTIDE SEQUENCE [LARGE SCALE GENOMIC DNA]</scope>
    <source>
        <strain evidence="1 2">WPS1-2</strain>
    </source>
</reference>
<sequence>MALTDTADDARRALTLLQAAIRIDPYNTHLHTRAVNLLTALGEHHAAHELRDAYARRLTQAGLHRDGDDSLTARNIYDAPVSRR</sequence>
<comment type="caution">
    <text evidence="1">The sequence shown here is derived from an EMBL/GenBank/DDBJ whole genome shotgun (WGS) entry which is preliminary data.</text>
</comment>
<proteinExistence type="predicted"/>
<dbReference type="SUPFAM" id="SSF48452">
    <property type="entry name" value="TPR-like"/>
    <property type="match status" value="1"/>
</dbReference>
<name>A0A420EEW8_9ACTN</name>
<organism evidence="1 2">
    <name type="scientific">Micromonospora globbae</name>
    <dbReference type="NCBI Taxonomy" id="1894969"/>
    <lineage>
        <taxon>Bacteria</taxon>
        <taxon>Bacillati</taxon>
        <taxon>Actinomycetota</taxon>
        <taxon>Actinomycetes</taxon>
        <taxon>Micromonosporales</taxon>
        <taxon>Micromonosporaceae</taxon>
        <taxon>Micromonospora</taxon>
    </lineage>
</organism>
<dbReference type="RefSeq" id="WP_120332298.1">
    <property type="nucleotide sequence ID" value="NZ_RAQQ01000065.1"/>
</dbReference>
<dbReference type="Proteomes" id="UP000285744">
    <property type="component" value="Unassembled WGS sequence"/>
</dbReference>
<protein>
    <recommendedName>
        <fullName evidence="3">Tetratricopeptide repeat protein</fullName>
    </recommendedName>
</protein>
<dbReference type="InterPro" id="IPR011990">
    <property type="entry name" value="TPR-like_helical_dom_sf"/>
</dbReference>
<evidence type="ECO:0000313" key="2">
    <source>
        <dbReference type="Proteomes" id="UP000285744"/>
    </source>
</evidence>
<dbReference type="AlphaFoldDB" id="A0A420EEW8"/>